<protein>
    <recommendedName>
        <fullName evidence="3">WD repeat-containing protein WRAP73</fullName>
    </recommendedName>
</protein>
<dbReference type="Gene3D" id="2.130.10.10">
    <property type="entry name" value="YVTN repeat-like/Quinoprotein amine dehydrogenase"/>
    <property type="match status" value="1"/>
</dbReference>
<dbReference type="AlphaFoldDB" id="R4XEV1"/>
<evidence type="ECO:0008006" key="3">
    <source>
        <dbReference type="Google" id="ProtNLM"/>
    </source>
</evidence>
<dbReference type="GO" id="GO:1990811">
    <property type="term" value="C:MWP complex"/>
    <property type="evidence" value="ECO:0007669"/>
    <property type="project" value="TreeGrafter"/>
</dbReference>
<dbReference type="PANTHER" id="PTHR16220:SF0">
    <property type="entry name" value="WD REPEAT-CONTAINING PROTEIN WRAP73"/>
    <property type="match status" value="1"/>
</dbReference>
<dbReference type="EMBL" id="CAHR02000231">
    <property type="protein sequence ID" value="CCG84392.1"/>
    <property type="molecule type" value="Genomic_DNA"/>
</dbReference>
<sequence>MTVWEIESQVGTIIPDPKFTQKGLSYRKGERPSQAVLLQRTSHDLLSILDTSSSSWSVIKTFPIATSDAQGVSWSADGKWLAVYDNMIDYRVLIYTPDGRLVRTFVAYEIGLGVKCATWSPTSEFFAIGSYDNKVRLLNNATFSPSIELSHVLTVNHGPTSRYDPADQPISPPYIKNAAGDAVPRHGIGLISFDPEGRFLVTRCDSMPTTLWIWSLRELSPVAILVNTNPVKTVKWLADEIGALVFTCQGSTIDENNAIYLWNIEWASPRIISVPCDGFDVKWFQTIEDGSKTAAGIMIGGADSFTIGYPIPEARTGDSTIVEEEDAEDEEDERLHAIQDDRRQSPAQPCASALQESLVIHEQHAPISLAIGRPLAVL</sequence>
<dbReference type="Proteomes" id="UP000013776">
    <property type="component" value="Unassembled WGS sequence"/>
</dbReference>
<dbReference type="GO" id="GO:0005815">
    <property type="term" value="C:microtubule organizing center"/>
    <property type="evidence" value="ECO:0007669"/>
    <property type="project" value="TreeGrafter"/>
</dbReference>
<name>R4XEV1_TAPDE</name>
<dbReference type="STRING" id="1097556.R4XEV1"/>
<dbReference type="GO" id="GO:1990810">
    <property type="term" value="P:microtubule anchoring at mitotic spindle pole body"/>
    <property type="evidence" value="ECO:0007669"/>
    <property type="project" value="TreeGrafter"/>
</dbReference>
<keyword evidence="2" id="KW-1185">Reference proteome</keyword>
<dbReference type="InterPro" id="IPR036322">
    <property type="entry name" value="WD40_repeat_dom_sf"/>
</dbReference>
<evidence type="ECO:0000313" key="2">
    <source>
        <dbReference type="Proteomes" id="UP000013776"/>
    </source>
</evidence>
<dbReference type="eggNOG" id="KOG4497">
    <property type="taxonomic scope" value="Eukaryota"/>
</dbReference>
<dbReference type="SMART" id="SM00320">
    <property type="entry name" value="WD40"/>
    <property type="match status" value="3"/>
</dbReference>
<dbReference type="InterPro" id="IPR015943">
    <property type="entry name" value="WD40/YVTN_repeat-like_dom_sf"/>
</dbReference>
<dbReference type="SUPFAM" id="SSF50978">
    <property type="entry name" value="WD40 repeat-like"/>
    <property type="match status" value="1"/>
</dbReference>
<dbReference type="VEuPathDB" id="FungiDB:TAPDE_004845"/>
<organism evidence="1 2">
    <name type="scientific">Taphrina deformans (strain PYCC 5710 / ATCC 11124 / CBS 356.35 / IMI 108563 / JCM 9778 / NBRC 8474)</name>
    <name type="common">Peach leaf curl fungus</name>
    <name type="synonym">Lalaria deformans</name>
    <dbReference type="NCBI Taxonomy" id="1097556"/>
    <lineage>
        <taxon>Eukaryota</taxon>
        <taxon>Fungi</taxon>
        <taxon>Dikarya</taxon>
        <taxon>Ascomycota</taxon>
        <taxon>Taphrinomycotina</taxon>
        <taxon>Taphrinomycetes</taxon>
        <taxon>Taphrinales</taxon>
        <taxon>Taphrinaceae</taxon>
        <taxon>Taphrina</taxon>
    </lineage>
</organism>
<evidence type="ECO:0000313" key="1">
    <source>
        <dbReference type="EMBL" id="CCG84392.1"/>
    </source>
</evidence>
<reference evidence="1 2" key="1">
    <citation type="journal article" date="2013" name="MBio">
        <title>Genome sequencing of the plant pathogen Taphrina deformans, the causal agent of peach leaf curl.</title>
        <authorList>
            <person name="Cisse O.H."/>
            <person name="Almeida J.M.G.C.F."/>
            <person name="Fonseca A."/>
            <person name="Kumar A.A."/>
            <person name="Salojaervi J."/>
            <person name="Overmyer K."/>
            <person name="Hauser P.M."/>
            <person name="Pagni M."/>
        </authorList>
    </citation>
    <scope>NUCLEOTIDE SEQUENCE [LARGE SCALE GENOMIC DNA]</scope>
    <source>
        <strain evidence="2">PYCC 5710 / ATCC 11124 / CBS 356.35 / IMI 108563 / JCM 9778 / NBRC 8474</strain>
    </source>
</reference>
<accession>R4XEV1</accession>
<proteinExistence type="predicted"/>
<dbReference type="InterPro" id="IPR001680">
    <property type="entry name" value="WD40_rpt"/>
</dbReference>
<dbReference type="InterPro" id="IPR052778">
    <property type="entry name" value="Centrosome-WD_assoc"/>
</dbReference>
<dbReference type="OrthoDB" id="10257284at2759"/>
<dbReference type="Pfam" id="PF00400">
    <property type="entry name" value="WD40"/>
    <property type="match status" value="1"/>
</dbReference>
<comment type="caution">
    <text evidence="1">The sequence shown here is derived from an EMBL/GenBank/DDBJ whole genome shotgun (WGS) entry which is preliminary data.</text>
</comment>
<gene>
    <name evidence="1" type="ORF">TAPDE_004845</name>
</gene>
<dbReference type="PANTHER" id="PTHR16220">
    <property type="entry name" value="WD REPEAT PROTEIN 8-RELATED"/>
    <property type="match status" value="1"/>
</dbReference>